<organism evidence="3 4">
    <name type="scientific">Phytophthora rubi</name>
    <dbReference type="NCBI Taxonomy" id="129364"/>
    <lineage>
        <taxon>Eukaryota</taxon>
        <taxon>Sar</taxon>
        <taxon>Stramenopiles</taxon>
        <taxon>Oomycota</taxon>
        <taxon>Peronosporomycetes</taxon>
        <taxon>Peronosporales</taxon>
        <taxon>Peronosporaceae</taxon>
        <taxon>Phytophthora</taxon>
    </lineage>
</organism>
<dbReference type="EMBL" id="QXFT01007452">
    <property type="protein sequence ID" value="KAE9266293.1"/>
    <property type="molecule type" value="Genomic_DNA"/>
</dbReference>
<feature type="region of interest" description="Disordered" evidence="1">
    <location>
        <begin position="1"/>
        <end position="47"/>
    </location>
</feature>
<evidence type="ECO:0000313" key="4">
    <source>
        <dbReference type="Proteomes" id="UP000434957"/>
    </source>
</evidence>
<comment type="caution">
    <text evidence="3">The sequence shown here is derived from an EMBL/GenBank/DDBJ whole genome shotgun (WGS) entry which is preliminary data.</text>
</comment>
<evidence type="ECO:0000259" key="2">
    <source>
        <dbReference type="Pfam" id="PF21056"/>
    </source>
</evidence>
<gene>
    <name evidence="3" type="ORF">PR003_g32174</name>
</gene>
<dbReference type="Proteomes" id="UP000434957">
    <property type="component" value="Unassembled WGS sequence"/>
</dbReference>
<dbReference type="PANTHER" id="PTHR31569">
    <property type="entry name" value="SWIM-TYPE DOMAIN-CONTAINING PROTEIN"/>
    <property type="match status" value="1"/>
</dbReference>
<sequence length="429" mass="48173">MAADDDVGDMGEGGDVADEEEDADDAEGSSDVDESAEESSSRELVTVESSSRELVTVVCPEKVHASWDAWVQYFTGYCERTMQVLPVKETMSRAERNKRVLRSKKGYDDSLLLPAGIDPYQRTYICTHGWKKRKSRGEGSRPRQYIRLTDCPFRYVIQWNVAKNSLQVKRGNFVHNHPVSARAFATYPSSRGLDSATVSARVEGMLAVGARRSRIYDYLLEHDQNVLQVDVDNMVRAHTASIVGGDDNEATARGLAGFAAADKENVSSVADTAAGETGVISLATAHMRRLYSRFSELLLVDCTHKTNRYNYQLLTFMTMNEFGEGAVVQHSLLEANGDWHMDKAITHFKRLHPARIKLLRVIMVDKDMNEIRVLESHFPEARVLICHFHVIKYLKEMRSKPEFGKISSDDAVQIDACIHKLVYADSDIS</sequence>
<dbReference type="InterPro" id="IPR052579">
    <property type="entry name" value="Zinc_finger_SWIM"/>
</dbReference>
<dbReference type="PANTHER" id="PTHR31569:SF4">
    <property type="entry name" value="SWIM-TYPE DOMAIN-CONTAINING PROTEIN"/>
    <property type="match status" value="1"/>
</dbReference>
<evidence type="ECO:0000256" key="1">
    <source>
        <dbReference type="SAM" id="MobiDB-lite"/>
    </source>
</evidence>
<name>A0A6A4B4G3_9STRA</name>
<dbReference type="InterPro" id="IPR048324">
    <property type="entry name" value="ZSWIM1-3_RNaseH-like"/>
</dbReference>
<dbReference type="Pfam" id="PF21056">
    <property type="entry name" value="ZSWIM1-3_RNaseH-like"/>
    <property type="match status" value="1"/>
</dbReference>
<protein>
    <recommendedName>
        <fullName evidence="2">ZSWIM1/3 RNaseH-like domain-containing protein</fullName>
    </recommendedName>
</protein>
<keyword evidence="4" id="KW-1185">Reference proteome</keyword>
<accession>A0A6A4B4G3</accession>
<feature type="non-terminal residue" evidence="3">
    <location>
        <position position="429"/>
    </location>
</feature>
<feature type="compositionally biased region" description="Acidic residues" evidence="1">
    <location>
        <begin position="15"/>
        <end position="37"/>
    </location>
</feature>
<dbReference type="AlphaFoldDB" id="A0A6A4B4G3"/>
<proteinExistence type="predicted"/>
<evidence type="ECO:0000313" key="3">
    <source>
        <dbReference type="EMBL" id="KAE9266293.1"/>
    </source>
</evidence>
<reference evidence="3 4" key="1">
    <citation type="submission" date="2018-08" db="EMBL/GenBank/DDBJ databases">
        <title>Genomic investigation of the strawberry pathogen Phytophthora fragariae indicates pathogenicity is determined by transcriptional variation in three key races.</title>
        <authorList>
            <person name="Adams T.M."/>
            <person name="Armitage A.D."/>
            <person name="Sobczyk M.K."/>
            <person name="Bates H.J."/>
            <person name="Dunwell J.M."/>
            <person name="Nellist C.F."/>
            <person name="Harrison R.J."/>
        </authorList>
    </citation>
    <scope>NUCLEOTIDE SEQUENCE [LARGE SCALE GENOMIC DNA]</scope>
    <source>
        <strain evidence="3 4">SCRP333</strain>
    </source>
</reference>
<feature type="domain" description="ZSWIM1/3 RNaseH-like" evidence="2">
    <location>
        <begin position="258"/>
        <end position="384"/>
    </location>
</feature>